<feature type="coiled-coil region" evidence="2">
    <location>
        <begin position="179"/>
        <end position="206"/>
    </location>
</feature>
<dbReference type="eggNOG" id="COG2208">
    <property type="taxonomic scope" value="Bacteria"/>
</dbReference>
<feature type="domain" description="PPM-type phosphatase" evidence="4">
    <location>
        <begin position="227"/>
        <end position="442"/>
    </location>
</feature>
<keyword evidence="6" id="KW-1185">Reference proteome</keyword>
<dbReference type="GO" id="GO:0016791">
    <property type="term" value="F:phosphatase activity"/>
    <property type="evidence" value="ECO:0007669"/>
    <property type="project" value="TreeGrafter"/>
</dbReference>
<accession>G8RHA1</accession>
<evidence type="ECO:0000256" key="2">
    <source>
        <dbReference type="SAM" id="Coils"/>
    </source>
</evidence>
<dbReference type="Gene3D" id="3.60.40.10">
    <property type="entry name" value="PPM-type phosphatase domain"/>
    <property type="match status" value="1"/>
</dbReference>
<dbReference type="Gene3D" id="3.30.450.40">
    <property type="match status" value="1"/>
</dbReference>
<dbReference type="EMBL" id="CP003169">
    <property type="protein sequence ID" value="AEV74581.1"/>
    <property type="molecule type" value="Genomic_DNA"/>
</dbReference>
<name>G8RHA1_MYCRN</name>
<dbReference type="KEGG" id="mrh:MycrhN_4073"/>
<reference evidence="5 6" key="1">
    <citation type="submission" date="2011-12" db="EMBL/GenBank/DDBJ databases">
        <title>Complete sequence of Mycobacterium rhodesiae NBB3.</title>
        <authorList>
            <consortium name="US DOE Joint Genome Institute"/>
            <person name="Lucas S."/>
            <person name="Han J."/>
            <person name="Lapidus A."/>
            <person name="Cheng J.-F."/>
            <person name="Goodwin L."/>
            <person name="Pitluck S."/>
            <person name="Peters L."/>
            <person name="Mikhailova N."/>
            <person name="Gu W."/>
            <person name="Detter J.C."/>
            <person name="Han C."/>
            <person name="Tapia R."/>
            <person name="Land M."/>
            <person name="Hauser L."/>
            <person name="Kyrpides N."/>
            <person name="Ivanova N."/>
            <person name="Pagani I."/>
            <person name="Mattes T."/>
            <person name="Holmes A."/>
            <person name="Rutledge P."/>
            <person name="Paulsen I."/>
            <person name="Coleman N."/>
            <person name="Woyke T."/>
        </authorList>
    </citation>
    <scope>NUCLEOTIDE SEQUENCE [LARGE SCALE GENOMIC DNA]</scope>
    <source>
        <strain evidence="5 6">NBB3</strain>
    </source>
</reference>
<dbReference type="InterPro" id="IPR052016">
    <property type="entry name" value="Bact_Sigma-Reg"/>
</dbReference>
<organism evidence="5 6">
    <name type="scientific">Mycolicibacterium rhodesiae (strain NBB3)</name>
    <name type="common">Mycobacterium rhodesiae</name>
    <dbReference type="NCBI Taxonomy" id="710685"/>
    <lineage>
        <taxon>Bacteria</taxon>
        <taxon>Bacillati</taxon>
        <taxon>Actinomycetota</taxon>
        <taxon>Actinomycetes</taxon>
        <taxon>Mycobacteriales</taxon>
        <taxon>Mycobacteriaceae</taxon>
        <taxon>Mycolicibacterium</taxon>
    </lineage>
</organism>
<dbReference type="InterPro" id="IPR001932">
    <property type="entry name" value="PPM-type_phosphatase-like_dom"/>
</dbReference>
<protein>
    <submittedName>
        <fullName evidence="5">Serine phosphatase RsbU, regulator of sigma subunit</fullName>
    </submittedName>
</protein>
<dbReference type="eggNOG" id="COG4251">
    <property type="taxonomic scope" value="Bacteria"/>
</dbReference>
<dbReference type="SMART" id="SM00065">
    <property type="entry name" value="GAF"/>
    <property type="match status" value="1"/>
</dbReference>
<gene>
    <name evidence="5" type="ordered locus">MycrhN_4073</name>
</gene>
<dbReference type="STRING" id="710685.MycrhN_4073"/>
<feature type="domain" description="GAF" evidence="3">
    <location>
        <begin position="41"/>
        <end position="183"/>
    </location>
</feature>
<dbReference type="InterPro" id="IPR003018">
    <property type="entry name" value="GAF"/>
</dbReference>
<evidence type="ECO:0000256" key="1">
    <source>
        <dbReference type="ARBA" id="ARBA00022801"/>
    </source>
</evidence>
<dbReference type="SMART" id="SM00331">
    <property type="entry name" value="PP2C_SIG"/>
    <property type="match status" value="1"/>
</dbReference>
<dbReference type="SUPFAM" id="SSF81606">
    <property type="entry name" value="PP2C-like"/>
    <property type="match status" value="1"/>
</dbReference>
<dbReference type="RefSeq" id="WP_014212333.1">
    <property type="nucleotide sequence ID" value="NC_016604.1"/>
</dbReference>
<evidence type="ECO:0000313" key="6">
    <source>
        <dbReference type="Proteomes" id="UP000005442"/>
    </source>
</evidence>
<dbReference type="PATRIC" id="fig|710685.3.peg.4088"/>
<dbReference type="PANTHER" id="PTHR43156">
    <property type="entry name" value="STAGE II SPORULATION PROTEIN E-RELATED"/>
    <property type="match status" value="1"/>
</dbReference>
<evidence type="ECO:0000259" key="4">
    <source>
        <dbReference type="SMART" id="SM00331"/>
    </source>
</evidence>
<dbReference type="SUPFAM" id="SSF55781">
    <property type="entry name" value="GAF domain-like"/>
    <property type="match status" value="1"/>
</dbReference>
<dbReference type="PANTHER" id="PTHR43156:SF2">
    <property type="entry name" value="STAGE II SPORULATION PROTEIN E"/>
    <property type="match status" value="1"/>
</dbReference>
<evidence type="ECO:0000313" key="5">
    <source>
        <dbReference type="EMBL" id="AEV74581.1"/>
    </source>
</evidence>
<dbReference type="Pfam" id="PF07228">
    <property type="entry name" value="SpoIIE"/>
    <property type="match status" value="1"/>
</dbReference>
<keyword evidence="2" id="KW-0175">Coiled coil</keyword>
<dbReference type="InterPro" id="IPR029016">
    <property type="entry name" value="GAF-like_dom_sf"/>
</dbReference>
<keyword evidence="1" id="KW-0378">Hydrolase</keyword>
<dbReference type="HOGENOM" id="CLU_617940_0_0_11"/>
<evidence type="ECO:0000259" key="3">
    <source>
        <dbReference type="SMART" id="SM00065"/>
    </source>
</evidence>
<dbReference type="AlphaFoldDB" id="G8RHA1"/>
<sequence length="443" mass="48473">MEAQISPARSTANSGEVDHTDHAAGMARLVQAVQELSLARSLPEVQRIVRTAARELTGCDGATFVLRDDGKCYYADEDAIAPLWKGSRFPLESCISGWAMLNRESAVIPDIYRDDRVPHEAYRPTFVKSLVMVPIRKLDPIGAIGNYWATARQPSEQEVSLLQALADATSVALENVQVYSELEQRVQDRTAALEQANEEIRQKTDRLTTGLDSASAYVSSILPGDLEGPVRVSSRYLPSQQLGGDSFDYRWIDDDHLIAYLIDVSGHGIGPALLSVSVHNLLRSGSLSSTTLLAPDQVLTELNELFQMDKHDGNYLTMWFGMYEVSSRTLRYASAGAPPAIAVAPDGTSTELSSGGKPLGMFDHARYTSRSYTVPPGCRILLYSDGAYEDACIDGRPLSSTDFKDLFTRLHESSLDDLVETLRGLTPSGTFPDDCSLVRLETG</sequence>
<dbReference type="Proteomes" id="UP000005442">
    <property type="component" value="Chromosome"/>
</dbReference>
<dbReference type="Pfam" id="PF13185">
    <property type="entry name" value="GAF_2"/>
    <property type="match status" value="1"/>
</dbReference>
<dbReference type="InterPro" id="IPR036457">
    <property type="entry name" value="PPM-type-like_dom_sf"/>
</dbReference>
<proteinExistence type="predicted"/>
<dbReference type="OrthoDB" id="23692at2"/>